<dbReference type="EMBL" id="DSQD01000200">
    <property type="protein sequence ID" value="HGF88020.1"/>
    <property type="molecule type" value="Genomic_DNA"/>
</dbReference>
<keyword evidence="1" id="KW-1133">Transmembrane helix</keyword>
<dbReference type="InterPro" id="IPR036527">
    <property type="entry name" value="SCP2_sterol-bd_dom_sf"/>
</dbReference>
<evidence type="ECO:0000256" key="1">
    <source>
        <dbReference type="SAM" id="Phobius"/>
    </source>
</evidence>
<evidence type="ECO:0000259" key="2">
    <source>
        <dbReference type="Pfam" id="PF02036"/>
    </source>
</evidence>
<feature type="domain" description="SCP2" evidence="2">
    <location>
        <begin position="99"/>
        <end position="198"/>
    </location>
</feature>
<feature type="transmembrane region" description="Helical" evidence="1">
    <location>
        <begin position="42"/>
        <end position="63"/>
    </location>
</feature>
<reference evidence="3" key="1">
    <citation type="journal article" date="2020" name="mSystems">
        <title>Genome- and Community-Level Interaction Insights into Carbon Utilization and Element Cycling Functions of Hydrothermarchaeota in Hydrothermal Sediment.</title>
        <authorList>
            <person name="Zhou Z."/>
            <person name="Liu Y."/>
            <person name="Xu W."/>
            <person name="Pan J."/>
            <person name="Luo Z.H."/>
            <person name="Li M."/>
        </authorList>
    </citation>
    <scope>NUCLEOTIDE SEQUENCE [LARGE SCALE GENOMIC DNA]</scope>
    <source>
        <strain evidence="4">SpSt-38</strain>
        <strain evidence="3">SpSt-87</strain>
    </source>
</reference>
<dbReference type="EMBL" id="DTLB01000042">
    <property type="protein sequence ID" value="HFW32700.1"/>
    <property type="molecule type" value="Genomic_DNA"/>
</dbReference>
<accession>A0A7C3RE05</accession>
<dbReference type="AlphaFoldDB" id="A0A7C3RE05"/>
<keyword evidence="1" id="KW-0812">Transmembrane</keyword>
<feature type="transmembrane region" description="Helical" evidence="1">
    <location>
        <begin position="12"/>
        <end position="36"/>
    </location>
</feature>
<name>A0A7C3RE05_ARCFL</name>
<comment type="caution">
    <text evidence="3">The sequence shown here is derived from an EMBL/GenBank/DDBJ whole genome shotgun (WGS) entry which is preliminary data.</text>
</comment>
<evidence type="ECO:0000313" key="3">
    <source>
        <dbReference type="EMBL" id="HFW32700.1"/>
    </source>
</evidence>
<organism evidence="3">
    <name type="scientific">Archaeoglobus fulgidus</name>
    <dbReference type="NCBI Taxonomy" id="2234"/>
    <lineage>
        <taxon>Archaea</taxon>
        <taxon>Methanobacteriati</taxon>
        <taxon>Methanobacteriota</taxon>
        <taxon>Archaeoglobi</taxon>
        <taxon>Archaeoglobales</taxon>
        <taxon>Archaeoglobaceae</taxon>
        <taxon>Archaeoglobus</taxon>
    </lineage>
</organism>
<dbReference type="SUPFAM" id="SSF55718">
    <property type="entry name" value="SCP-like"/>
    <property type="match status" value="1"/>
</dbReference>
<proteinExistence type="predicted"/>
<dbReference type="Pfam" id="PF02036">
    <property type="entry name" value="SCP2"/>
    <property type="match status" value="1"/>
</dbReference>
<dbReference type="Gene3D" id="3.30.1050.10">
    <property type="entry name" value="SCP2 sterol-binding domain"/>
    <property type="match status" value="1"/>
</dbReference>
<evidence type="ECO:0000313" key="4">
    <source>
        <dbReference type="EMBL" id="HGF88020.1"/>
    </source>
</evidence>
<gene>
    <name evidence="4" type="ORF">ENR21_06535</name>
    <name evidence="3" type="ORF">ENW66_07110</name>
</gene>
<dbReference type="InterPro" id="IPR003033">
    <property type="entry name" value="SCP2_sterol-bd_dom"/>
</dbReference>
<protein>
    <submittedName>
        <fullName evidence="3">SCP2 sterol-binding domain-containing protein</fullName>
    </submittedName>
</protein>
<keyword evidence="1" id="KW-0472">Membrane</keyword>
<sequence length="199" mass="21735">MRWGSAFKLAVKAFLLGLMWIVVGILLLTGGVFLFISGVRVLAFLAGFAGFFFMFFGLLAAVFKAGSSAFLEKYEALQKPLEVVYEKEGLSMILGQLIDQALTKSPSKGNLVRNTEGNLVIELTDMNAAATVEFKNGKITVYNGKPAKGKYSLISSDFETINSLATGKAGLLKTLGLILRRKLRIKGIRMARKFQKLLA</sequence>